<keyword evidence="5" id="KW-1133">Transmembrane helix</keyword>
<comment type="caution">
    <text evidence="7">The sequence shown here is derived from an EMBL/GenBank/DDBJ whole genome shotgun (WGS) entry which is preliminary data.</text>
</comment>
<keyword evidence="5" id="KW-0812">Transmembrane</keyword>
<evidence type="ECO:0000256" key="1">
    <source>
        <dbReference type="ARBA" id="ARBA00022679"/>
    </source>
</evidence>
<dbReference type="Pfam" id="PF07714">
    <property type="entry name" value="PK_Tyr_Ser-Thr"/>
    <property type="match status" value="1"/>
</dbReference>
<keyword evidence="8" id="KW-1185">Reference proteome</keyword>
<keyword evidence="2" id="KW-0547">Nucleotide-binding</keyword>
<evidence type="ECO:0000313" key="7">
    <source>
        <dbReference type="EMBL" id="KAK8836643.1"/>
    </source>
</evidence>
<evidence type="ECO:0000256" key="3">
    <source>
        <dbReference type="ARBA" id="ARBA00022777"/>
    </source>
</evidence>
<dbReference type="InterPro" id="IPR011009">
    <property type="entry name" value="Kinase-like_dom_sf"/>
</dbReference>
<dbReference type="EMBL" id="JAPFFF010000064">
    <property type="protein sequence ID" value="KAK8836643.1"/>
    <property type="molecule type" value="Genomic_DNA"/>
</dbReference>
<evidence type="ECO:0000259" key="6">
    <source>
        <dbReference type="PROSITE" id="PS50011"/>
    </source>
</evidence>
<organism evidence="7 8">
    <name type="scientific">Tritrichomonas musculus</name>
    <dbReference type="NCBI Taxonomy" id="1915356"/>
    <lineage>
        <taxon>Eukaryota</taxon>
        <taxon>Metamonada</taxon>
        <taxon>Parabasalia</taxon>
        <taxon>Tritrichomonadida</taxon>
        <taxon>Tritrichomonadidae</taxon>
        <taxon>Tritrichomonas</taxon>
    </lineage>
</organism>
<gene>
    <name evidence="7" type="ORF">M9Y10_037579</name>
</gene>
<dbReference type="Proteomes" id="UP001470230">
    <property type="component" value="Unassembled WGS sequence"/>
</dbReference>
<accession>A0ABR2GSN3</accession>
<dbReference type="Gene3D" id="1.10.510.10">
    <property type="entry name" value="Transferase(Phosphotransferase) domain 1"/>
    <property type="match status" value="1"/>
</dbReference>
<dbReference type="PANTHER" id="PTHR24348">
    <property type="entry name" value="SERINE/THREONINE-PROTEIN KINASE UNC-51-RELATED"/>
    <property type="match status" value="1"/>
</dbReference>
<dbReference type="InterPro" id="IPR001245">
    <property type="entry name" value="Ser-Thr/Tyr_kinase_cat_dom"/>
</dbReference>
<evidence type="ECO:0000313" key="8">
    <source>
        <dbReference type="Proteomes" id="UP001470230"/>
    </source>
</evidence>
<dbReference type="PROSITE" id="PS50011">
    <property type="entry name" value="PROTEIN_KINASE_DOM"/>
    <property type="match status" value="1"/>
</dbReference>
<reference evidence="7 8" key="1">
    <citation type="submission" date="2024-04" db="EMBL/GenBank/DDBJ databases">
        <title>Tritrichomonas musculus Genome.</title>
        <authorList>
            <person name="Alves-Ferreira E."/>
            <person name="Grigg M."/>
            <person name="Lorenzi H."/>
            <person name="Galac M."/>
        </authorList>
    </citation>
    <scope>NUCLEOTIDE SEQUENCE [LARGE SCALE GENOMIC DNA]</scope>
    <source>
        <strain evidence="7 8">EAF2021</strain>
    </source>
</reference>
<keyword evidence="4" id="KW-0067">ATP-binding</keyword>
<dbReference type="PANTHER" id="PTHR24348:SF22">
    <property type="entry name" value="NON-SPECIFIC SERINE_THREONINE PROTEIN KINASE"/>
    <property type="match status" value="1"/>
</dbReference>
<name>A0ABR2GSN3_9EUKA</name>
<dbReference type="InterPro" id="IPR000719">
    <property type="entry name" value="Prot_kinase_dom"/>
</dbReference>
<evidence type="ECO:0000256" key="5">
    <source>
        <dbReference type="SAM" id="Phobius"/>
    </source>
</evidence>
<evidence type="ECO:0000256" key="2">
    <source>
        <dbReference type="ARBA" id="ARBA00022741"/>
    </source>
</evidence>
<protein>
    <recommendedName>
        <fullName evidence="6">Protein kinase domain-containing protein</fullName>
    </recommendedName>
</protein>
<proteinExistence type="predicted"/>
<evidence type="ECO:0000256" key="4">
    <source>
        <dbReference type="ARBA" id="ARBA00022840"/>
    </source>
</evidence>
<sequence>MMNDNDDYDNKTDVYSFGGIMYFLFVGKMPNQSIKDKSMIKKIKMPEELPFVSKCCIDLMSMCLEIDPKSGPSFDFLKRKQIHAR</sequence>
<feature type="domain" description="Protein kinase" evidence="6">
    <location>
        <begin position="1"/>
        <end position="85"/>
    </location>
</feature>
<keyword evidence="1" id="KW-0808">Transferase</keyword>
<keyword evidence="3" id="KW-0418">Kinase</keyword>
<dbReference type="SUPFAM" id="SSF56112">
    <property type="entry name" value="Protein kinase-like (PK-like)"/>
    <property type="match status" value="1"/>
</dbReference>
<dbReference type="InterPro" id="IPR045269">
    <property type="entry name" value="Atg1-like"/>
</dbReference>
<keyword evidence="5" id="KW-0472">Membrane</keyword>
<feature type="transmembrane region" description="Helical" evidence="5">
    <location>
        <begin position="14"/>
        <end position="31"/>
    </location>
</feature>